<comment type="caution">
    <text evidence="3">The sequence shown here is derived from an EMBL/GenBank/DDBJ whole genome shotgun (WGS) entry which is preliminary data.</text>
</comment>
<feature type="chain" id="PRO_5026713641" evidence="1">
    <location>
        <begin position="26"/>
        <end position="455"/>
    </location>
</feature>
<evidence type="ECO:0000313" key="4">
    <source>
        <dbReference type="Proteomes" id="UP000473278"/>
    </source>
</evidence>
<evidence type="ECO:0000313" key="3">
    <source>
        <dbReference type="EMBL" id="NGP75807.1"/>
    </source>
</evidence>
<evidence type="ECO:0000256" key="1">
    <source>
        <dbReference type="SAM" id="SignalP"/>
    </source>
</evidence>
<accession>A0A6M1SZ08</accession>
<keyword evidence="3" id="KW-0031">Aminopeptidase</keyword>
<keyword evidence="3" id="KW-0378">Hydrolase</keyword>
<keyword evidence="4" id="KW-1185">Reference proteome</keyword>
<dbReference type="InterPro" id="IPR000994">
    <property type="entry name" value="Pept_M24"/>
</dbReference>
<dbReference type="Proteomes" id="UP000473278">
    <property type="component" value="Unassembled WGS sequence"/>
</dbReference>
<dbReference type="EMBL" id="JAALLT010000001">
    <property type="protein sequence ID" value="NGP75807.1"/>
    <property type="molecule type" value="Genomic_DNA"/>
</dbReference>
<organism evidence="3 4">
    <name type="scientific">Halalkalibaculum roseum</name>
    <dbReference type="NCBI Taxonomy" id="2709311"/>
    <lineage>
        <taxon>Bacteria</taxon>
        <taxon>Pseudomonadati</taxon>
        <taxon>Balneolota</taxon>
        <taxon>Balneolia</taxon>
        <taxon>Balneolales</taxon>
        <taxon>Balneolaceae</taxon>
        <taxon>Halalkalibaculum</taxon>
    </lineage>
</organism>
<keyword evidence="3" id="KW-0645">Protease</keyword>
<gene>
    <name evidence="3" type="ORF">G3570_04130</name>
</gene>
<keyword evidence="1" id="KW-0732">Signal</keyword>
<dbReference type="InterPro" id="IPR036005">
    <property type="entry name" value="Creatinase/aminopeptidase-like"/>
</dbReference>
<sequence length="455" mass="52226">MRSNHTSFVKLFKNSFYLFVFISIAATSSSYSQSPPVILDMQKRAEVQNTWLNYRLDNVVPELMRRENIDMWIIIAREYNEDPVIKTMLPATWQSARRRTVLVFYDNGETVERLAVARYDIGEFFKTAWNKEEQPDQWARLSEVISERDPDKIALNYSKTFALADGISHTEYNAFRAALPPNLRNRVVSGENLAIGWLETRVEPEMQVYPLICQIAHDVIAEGFSEAVIQPGVTTTDDVEWWYRERIRELKLSAWFHPSVSVQREDEPEAGFLQNFSKRPSSNIIRPGDLLHVDFGITYLGLNTDTQQHAYVLKRNEDDAPEGLHQALATGNRLQDILTNNFRAGRSGNEILKAAREQAIEEGIRPSIYTHPIGYHGHAAGPTIGLWDQQEGVPGKGDYPLYSNTAHSIELNATVNIPEWDKDIRIMLEEDAFFDGEEVHYIDGRQTKLWLIPRQ</sequence>
<proteinExistence type="predicted"/>
<dbReference type="GO" id="GO:0004177">
    <property type="term" value="F:aminopeptidase activity"/>
    <property type="evidence" value="ECO:0007669"/>
    <property type="project" value="UniProtKB-KW"/>
</dbReference>
<dbReference type="Gene3D" id="3.90.230.10">
    <property type="entry name" value="Creatinase/methionine aminopeptidase superfamily"/>
    <property type="match status" value="1"/>
</dbReference>
<reference evidence="3 4" key="1">
    <citation type="submission" date="2020-02" db="EMBL/GenBank/DDBJ databases">
        <title>Balneolaceae bacterium YR4-1, complete genome.</title>
        <authorList>
            <person name="Li Y."/>
            <person name="Wu S."/>
        </authorList>
    </citation>
    <scope>NUCLEOTIDE SEQUENCE [LARGE SCALE GENOMIC DNA]</scope>
    <source>
        <strain evidence="3 4">YR4-1</strain>
    </source>
</reference>
<dbReference type="Pfam" id="PF00557">
    <property type="entry name" value="Peptidase_M24"/>
    <property type="match status" value="1"/>
</dbReference>
<name>A0A6M1SZ08_9BACT</name>
<evidence type="ECO:0000259" key="2">
    <source>
        <dbReference type="Pfam" id="PF00557"/>
    </source>
</evidence>
<feature type="domain" description="Peptidase M24" evidence="2">
    <location>
        <begin position="214"/>
        <end position="426"/>
    </location>
</feature>
<protein>
    <submittedName>
        <fullName evidence="3">Aminopeptidase P family protein</fullName>
    </submittedName>
</protein>
<dbReference type="AlphaFoldDB" id="A0A6M1SZ08"/>
<dbReference type="SUPFAM" id="SSF55920">
    <property type="entry name" value="Creatinase/aminopeptidase"/>
    <property type="match status" value="1"/>
</dbReference>
<feature type="signal peptide" evidence="1">
    <location>
        <begin position="1"/>
        <end position="25"/>
    </location>
</feature>